<dbReference type="AlphaFoldDB" id="A0A449A2I1"/>
<proteinExistence type="predicted"/>
<dbReference type="RefSeq" id="WP_129620091.1">
    <property type="nucleotide sequence ID" value="NZ_LR214950.1"/>
</dbReference>
<reference evidence="1 2" key="1">
    <citation type="submission" date="2019-01" db="EMBL/GenBank/DDBJ databases">
        <authorList>
            <consortium name="Pathogen Informatics"/>
        </authorList>
    </citation>
    <scope>NUCLEOTIDE SEQUENCE [LARGE SCALE GENOMIC DNA]</scope>
    <source>
        <strain evidence="1 2">NCTC10183</strain>
    </source>
</reference>
<evidence type="ECO:0000313" key="1">
    <source>
        <dbReference type="EMBL" id="VEU58412.1"/>
    </source>
</evidence>
<name>A0A449A2I1_9BACT</name>
<dbReference type="Proteomes" id="UP000290568">
    <property type="component" value="Chromosome"/>
</dbReference>
<evidence type="ECO:0000313" key="2">
    <source>
        <dbReference type="Proteomes" id="UP000290568"/>
    </source>
</evidence>
<sequence length="96" mass="11633">MRRLKENKNLINEKDFLDFIFEAIKVKFWDGEEKEGFLVETTTDLPYSDIIARYMLIPFRWDKNKMQTVFAWKMVKEITHLNSNKVYLREQGVPNE</sequence>
<organism evidence="1 2">
    <name type="scientific">Mycoplasmopsis gallinacea</name>
    <dbReference type="NCBI Taxonomy" id="29556"/>
    <lineage>
        <taxon>Bacteria</taxon>
        <taxon>Bacillati</taxon>
        <taxon>Mycoplasmatota</taxon>
        <taxon>Mycoplasmoidales</taxon>
        <taxon>Metamycoplasmataceae</taxon>
        <taxon>Mycoplasmopsis</taxon>
    </lineage>
</organism>
<gene>
    <name evidence="1" type="ORF">NCTC10183_00170</name>
</gene>
<protein>
    <submittedName>
        <fullName evidence="1">Uncharacterized protein</fullName>
    </submittedName>
</protein>
<keyword evidence="2" id="KW-1185">Reference proteome</keyword>
<accession>A0A449A2I1</accession>
<dbReference type="EMBL" id="LR214950">
    <property type="protein sequence ID" value="VEU58412.1"/>
    <property type="molecule type" value="Genomic_DNA"/>
</dbReference>